<protein>
    <recommendedName>
        <fullName evidence="1">HAT C-terminal dimerisation domain-containing protein</fullName>
    </recommendedName>
</protein>
<dbReference type="Proteomes" id="UP001159363">
    <property type="component" value="Chromosome 2"/>
</dbReference>
<comment type="caution">
    <text evidence="2">The sequence shown here is derived from an EMBL/GenBank/DDBJ whole genome shotgun (WGS) entry which is preliminary data.</text>
</comment>
<proteinExistence type="predicted"/>
<gene>
    <name evidence="2" type="ORF">PR048_005824</name>
</gene>
<dbReference type="InterPro" id="IPR052958">
    <property type="entry name" value="IFN-induced_PKR_regulator"/>
</dbReference>
<accession>A0ABQ9I9D6</accession>
<dbReference type="EMBL" id="JARBHB010000002">
    <property type="protein sequence ID" value="KAJ8893236.1"/>
    <property type="molecule type" value="Genomic_DNA"/>
</dbReference>
<evidence type="ECO:0000313" key="3">
    <source>
        <dbReference type="Proteomes" id="UP001159363"/>
    </source>
</evidence>
<feature type="domain" description="HAT C-terminal dimerisation" evidence="1">
    <location>
        <begin position="66"/>
        <end position="136"/>
    </location>
</feature>
<reference evidence="2 3" key="1">
    <citation type="submission" date="2023-02" db="EMBL/GenBank/DDBJ databases">
        <title>LHISI_Scaffold_Assembly.</title>
        <authorList>
            <person name="Stuart O.P."/>
            <person name="Cleave R."/>
            <person name="Magrath M.J.L."/>
            <person name="Mikheyev A.S."/>
        </authorList>
    </citation>
    <scope>NUCLEOTIDE SEQUENCE [LARGE SCALE GENOMIC DNA]</scope>
    <source>
        <strain evidence="2">Daus_M_001</strain>
        <tissue evidence="2">Leg muscle</tissue>
    </source>
</reference>
<evidence type="ECO:0000259" key="1">
    <source>
        <dbReference type="Pfam" id="PF05699"/>
    </source>
</evidence>
<dbReference type="PANTHER" id="PTHR46289">
    <property type="entry name" value="52 KDA REPRESSOR OF THE INHIBITOR OF THE PROTEIN KINASE-LIKE PROTEIN-RELATED"/>
    <property type="match status" value="1"/>
</dbReference>
<name>A0ABQ9I9D6_9NEOP</name>
<dbReference type="InterPro" id="IPR008906">
    <property type="entry name" value="HATC_C_dom"/>
</dbReference>
<dbReference type="Pfam" id="PF05699">
    <property type="entry name" value="Dimer_Tnp_hAT"/>
    <property type="match status" value="1"/>
</dbReference>
<sequence length="154" mass="18083">MLRDTITSLKAKRGICEQEFLRLFSEVRNIPLELGKELKVQRIVKKQVHRLWSAKWDRKSNEEDSNQKTVIEFLSECDRDVFPVINILLQVLATLPVSVTTAERTFSNLKRIKTWLRTTMNEVRLVGLALLATHRDIRINPDKVIDRFCHERKS</sequence>
<organism evidence="2 3">
    <name type="scientific">Dryococelus australis</name>
    <dbReference type="NCBI Taxonomy" id="614101"/>
    <lineage>
        <taxon>Eukaryota</taxon>
        <taxon>Metazoa</taxon>
        <taxon>Ecdysozoa</taxon>
        <taxon>Arthropoda</taxon>
        <taxon>Hexapoda</taxon>
        <taxon>Insecta</taxon>
        <taxon>Pterygota</taxon>
        <taxon>Neoptera</taxon>
        <taxon>Polyneoptera</taxon>
        <taxon>Phasmatodea</taxon>
        <taxon>Verophasmatodea</taxon>
        <taxon>Anareolatae</taxon>
        <taxon>Phasmatidae</taxon>
        <taxon>Eurycanthinae</taxon>
        <taxon>Dryococelus</taxon>
    </lineage>
</organism>
<keyword evidence="3" id="KW-1185">Reference proteome</keyword>
<evidence type="ECO:0000313" key="2">
    <source>
        <dbReference type="EMBL" id="KAJ8893236.1"/>
    </source>
</evidence>
<dbReference type="PANTHER" id="PTHR46289:SF14">
    <property type="entry name" value="DUF4371 DOMAIN-CONTAINING PROTEIN"/>
    <property type="match status" value="1"/>
</dbReference>